<accession>A0AA40DMD9</accession>
<dbReference type="Proteomes" id="UP001172102">
    <property type="component" value="Unassembled WGS sequence"/>
</dbReference>
<evidence type="ECO:0000313" key="2">
    <source>
        <dbReference type="EMBL" id="KAK0708515.1"/>
    </source>
</evidence>
<dbReference type="InterPro" id="IPR000210">
    <property type="entry name" value="BTB/POZ_dom"/>
</dbReference>
<evidence type="ECO:0000259" key="1">
    <source>
        <dbReference type="PROSITE" id="PS50097"/>
    </source>
</evidence>
<gene>
    <name evidence="2" type="ORF">B0H67DRAFT_465808</name>
</gene>
<dbReference type="AlphaFoldDB" id="A0AA40DMD9"/>
<reference evidence="2" key="1">
    <citation type="submission" date="2023-06" db="EMBL/GenBank/DDBJ databases">
        <title>Genome-scale phylogeny and comparative genomics of the fungal order Sordariales.</title>
        <authorList>
            <consortium name="Lawrence Berkeley National Laboratory"/>
            <person name="Hensen N."/>
            <person name="Bonometti L."/>
            <person name="Westerberg I."/>
            <person name="Brannstrom I.O."/>
            <person name="Guillou S."/>
            <person name="Cros-Aarteil S."/>
            <person name="Calhoun S."/>
            <person name="Haridas S."/>
            <person name="Kuo A."/>
            <person name="Mondo S."/>
            <person name="Pangilinan J."/>
            <person name="Riley R."/>
            <person name="Labutti K."/>
            <person name="Andreopoulos B."/>
            <person name="Lipzen A."/>
            <person name="Chen C."/>
            <person name="Yanf M."/>
            <person name="Daum C."/>
            <person name="Ng V."/>
            <person name="Clum A."/>
            <person name="Steindorff A."/>
            <person name="Ohm R."/>
            <person name="Martin F."/>
            <person name="Silar P."/>
            <person name="Natvig D."/>
            <person name="Lalanne C."/>
            <person name="Gautier V."/>
            <person name="Ament-Velasquez S.L."/>
            <person name="Kruys A."/>
            <person name="Hutchinson M.I."/>
            <person name="Powell A.J."/>
            <person name="Barry K."/>
            <person name="Miller A.N."/>
            <person name="Grigoriev I.V."/>
            <person name="Debuchy R."/>
            <person name="Gladieux P."/>
            <person name="Thoren M.H."/>
            <person name="Johannesson H."/>
        </authorList>
    </citation>
    <scope>NUCLEOTIDE SEQUENCE</scope>
    <source>
        <strain evidence="2">SMH4607-1</strain>
    </source>
</reference>
<feature type="non-terminal residue" evidence="2">
    <location>
        <position position="135"/>
    </location>
</feature>
<feature type="non-terminal residue" evidence="2">
    <location>
        <position position="1"/>
    </location>
</feature>
<dbReference type="Gene3D" id="3.30.710.10">
    <property type="entry name" value="Potassium Channel Kv1.1, Chain A"/>
    <property type="match status" value="1"/>
</dbReference>
<name>A0AA40DMD9_9PEZI</name>
<dbReference type="PROSITE" id="PS50097">
    <property type="entry name" value="BTB"/>
    <property type="match status" value="1"/>
</dbReference>
<dbReference type="Pfam" id="PF00651">
    <property type="entry name" value="BTB"/>
    <property type="match status" value="1"/>
</dbReference>
<keyword evidence="3" id="KW-1185">Reference proteome</keyword>
<feature type="domain" description="BTB" evidence="1">
    <location>
        <begin position="1"/>
        <end position="53"/>
    </location>
</feature>
<sequence length="135" mass="15625">TLVDRSNYFSAFFSGGWTVKKKQPDGAILVDADPDAFTHFLRYLRRGVFPLAYDQKTVGHDFKLYVDLLPDAKYFQIPMLEKWLEDELYLKSVEHTSIWKRLSDTGLDTESWSSNPGVQLVKRNTTVANKYVCPR</sequence>
<evidence type="ECO:0000313" key="3">
    <source>
        <dbReference type="Proteomes" id="UP001172102"/>
    </source>
</evidence>
<protein>
    <recommendedName>
        <fullName evidence="1">BTB domain-containing protein</fullName>
    </recommendedName>
</protein>
<comment type="caution">
    <text evidence="2">The sequence shown here is derived from an EMBL/GenBank/DDBJ whole genome shotgun (WGS) entry which is preliminary data.</text>
</comment>
<dbReference type="InterPro" id="IPR011333">
    <property type="entry name" value="SKP1/BTB/POZ_sf"/>
</dbReference>
<dbReference type="SUPFAM" id="SSF54695">
    <property type="entry name" value="POZ domain"/>
    <property type="match status" value="1"/>
</dbReference>
<dbReference type="EMBL" id="JAUKUA010000006">
    <property type="protein sequence ID" value="KAK0708515.1"/>
    <property type="molecule type" value="Genomic_DNA"/>
</dbReference>
<organism evidence="2 3">
    <name type="scientific">Lasiosphaeris hirsuta</name>
    <dbReference type="NCBI Taxonomy" id="260670"/>
    <lineage>
        <taxon>Eukaryota</taxon>
        <taxon>Fungi</taxon>
        <taxon>Dikarya</taxon>
        <taxon>Ascomycota</taxon>
        <taxon>Pezizomycotina</taxon>
        <taxon>Sordariomycetes</taxon>
        <taxon>Sordariomycetidae</taxon>
        <taxon>Sordariales</taxon>
        <taxon>Lasiosphaeriaceae</taxon>
        <taxon>Lasiosphaeris</taxon>
    </lineage>
</organism>
<proteinExistence type="predicted"/>